<dbReference type="AlphaFoldDB" id="A0AAV4PAR4"/>
<dbReference type="Proteomes" id="UP001054945">
    <property type="component" value="Unassembled WGS sequence"/>
</dbReference>
<evidence type="ECO:0000313" key="1">
    <source>
        <dbReference type="EMBL" id="GIX93563.1"/>
    </source>
</evidence>
<gene>
    <name evidence="1" type="ORF">CEXT_574231</name>
</gene>
<keyword evidence="2" id="KW-1185">Reference proteome</keyword>
<name>A0AAV4PAR4_CAEEX</name>
<proteinExistence type="predicted"/>
<protein>
    <submittedName>
        <fullName evidence="1">Uncharacterized protein</fullName>
    </submittedName>
</protein>
<accession>A0AAV4PAR4</accession>
<comment type="caution">
    <text evidence="1">The sequence shown here is derived from an EMBL/GenBank/DDBJ whole genome shotgun (WGS) entry which is preliminary data.</text>
</comment>
<sequence length="96" mass="11258">MSFLRVDNVYIIAQTRSKYFIVYNFLVHSSAYQAQYNFYSTGLRSKTACLRQLQRSHTKRIFRNTFVCIDGSCKSHFGSYQGSPWSEVVRYFSLVS</sequence>
<dbReference type="EMBL" id="BPLR01004266">
    <property type="protein sequence ID" value="GIX93563.1"/>
    <property type="molecule type" value="Genomic_DNA"/>
</dbReference>
<organism evidence="1 2">
    <name type="scientific">Caerostris extrusa</name>
    <name type="common">Bark spider</name>
    <name type="synonym">Caerostris bankana</name>
    <dbReference type="NCBI Taxonomy" id="172846"/>
    <lineage>
        <taxon>Eukaryota</taxon>
        <taxon>Metazoa</taxon>
        <taxon>Ecdysozoa</taxon>
        <taxon>Arthropoda</taxon>
        <taxon>Chelicerata</taxon>
        <taxon>Arachnida</taxon>
        <taxon>Araneae</taxon>
        <taxon>Araneomorphae</taxon>
        <taxon>Entelegynae</taxon>
        <taxon>Araneoidea</taxon>
        <taxon>Araneidae</taxon>
        <taxon>Caerostris</taxon>
    </lineage>
</organism>
<reference evidence="1 2" key="1">
    <citation type="submission" date="2021-06" db="EMBL/GenBank/DDBJ databases">
        <title>Caerostris extrusa draft genome.</title>
        <authorList>
            <person name="Kono N."/>
            <person name="Arakawa K."/>
        </authorList>
    </citation>
    <scope>NUCLEOTIDE SEQUENCE [LARGE SCALE GENOMIC DNA]</scope>
</reference>
<evidence type="ECO:0000313" key="2">
    <source>
        <dbReference type="Proteomes" id="UP001054945"/>
    </source>
</evidence>